<evidence type="ECO:0000256" key="1">
    <source>
        <dbReference type="ARBA" id="ARBA00001946"/>
    </source>
</evidence>
<evidence type="ECO:0008006" key="9">
    <source>
        <dbReference type="Google" id="ProtNLM"/>
    </source>
</evidence>
<keyword evidence="4" id="KW-0378">Hydrolase</keyword>
<keyword evidence="7" id="KW-0732">Signal</keyword>
<dbReference type="PANTHER" id="PTHR43200">
    <property type="entry name" value="PHOSPHATASE"/>
    <property type="match status" value="1"/>
</dbReference>
<dbReference type="InterPro" id="IPR000760">
    <property type="entry name" value="Inositol_monophosphatase-like"/>
</dbReference>
<organism evidence="8">
    <name type="scientific">Heterosigma akashiwo</name>
    <name type="common">Chromophytic alga</name>
    <name type="synonym">Heterosigma carterae</name>
    <dbReference type="NCBI Taxonomy" id="2829"/>
    <lineage>
        <taxon>Eukaryota</taxon>
        <taxon>Sar</taxon>
        <taxon>Stramenopiles</taxon>
        <taxon>Ochrophyta</taxon>
        <taxon>Raphidophyceae</taxon>
        <taxon>Chattonellales</taxon>
        <taxon>Chattonellaceae</taxon>
        <taxon>Heterosigma</taxon>
    </lineage>
</organism>
<dbReference type="GO" id="GO:0046872">
    <property type="term" value="F:metal ion binding"/>
    <property type="evidence" value="ECO:0007669"/>
    <property type="project" value="UniProtKB-KW"/>
</dbReference>
<evidence type="ECO:0000256" key="3">
    <source>
        <dbReference type="ARBA" id="ARBA00022723"/>
    </source>
</evidence>
<dbReference type="Gene3D" id="3.40.190.80">
    <property type="match status" value="1"/>
</dbReference>
<feature type="binding site" evidence="6">
    <location>
        <position position="195"/>
    </location>
    <ligand>
        <name>Mg(2+)</name>
        <dbReference type="ChEBI" id="CHEBI:18420"/>
        <label>1</label>
        <note>catalytic</note>
    </ligand>
</feature>
<dbReference type="Gene3D" id="3.30.540.10">
    <property type="entry name" value="Fructose-1,6-Bisphosphatase, subunit A, domain 1"/>
    <property type="match status" value="1"/>
</dbReference>
<dbReference type="PRINTS" id="PR00377">
    <property type="entry name" value="IMPHPHTASES"/>
</dbReference>
<evidence type="ECO:0000256" key="6">
    <source>
        <dbReference type="PIRSR" id="PIRSR600760-2"/>
    </source>
</evidence>
<feature type="binding site" evidence="6">
    <location>
        <position position="192"/>
    </location>
    <ligand>
        <name>Mg(2+)</name>
        <dbReference type="ChEBI" id="CHEBI:18420"/>
        <label>1</label>
        <note>catalytic</note>
    </ligand>
</feature>
<proteinExistence type="inferred from homology"/>
<dbReference type="GO" id="GO:0000103">
    <property type="term" value="P:sulfate assimilation"/>
    <property type="evidence" value="ECO:0007669"/>
    <property type="project" value="TreeGrafter"/>
</dbReference>
<dbReference type="EMBL" id="HBIU01023718">
    <property type="protein sequence ID" value="CAE0632327.1"/>
    <property type="molecule type" value="Transcribed_RNA"/>
</dbReference>
<keyword evidence="3 6" id="KW-0479">Metal-binding</keyword>
<dbReference type="Pfam" id="PF00459">
    <property type="entry name" value="Inositol_P"/>
    <property type="match status" value="2"/>
</dbReference>
<gene>
    <name evidence="8" type="ORF">HAKA00212_LOCUS11032</name>
</gene>
<dbReference type="InterPro" id="IPR051090">
    <property type="entry name" value="Inositol_monoP_superfamily"/>
</dbReference>
<feature type="binding site" evidence="6">
    <location>
        <position position="357"/>
    </location>
    <ligand>
        <name>Mg(2+)</name>
        <dbReference type="ChEBI" id="CHEBI:18420"/>
        <label>1</label>
        <note>catalytic</note>
    </ligand>
</feature>
<dbReference type="PANTHER" id="PTHR43200:SF4">
    <property type="entry name" value="PAP-SPECIFIC PHOSPHATASE, MITOCHONDRIAL-RELATED"/>
    <property type="match status" value="1"/>
</dbReference>
<feature type="binding site" evidence="6">
    <location>
        <position position="194"/>
    </location>
    <ligand>
        <name>Mg(2+)</name>
        <dbReference type="ChEBI" id="CHEBI:18420"/>
        <label>1</label>
        <note>catalytic</note>
    </ligand>
</feature>
<dbReference type="AlphaFoldDB" id="A0A7S4D712"/>
<feature type="binding site" evidence="6">
    <location>
        <position position="136"/>
    </location>
    <ligand>
        <name>Mg(2+)</name>
        <dbReference type="ChEBI" id="CHEBI:18420"/>
        <label>1</label>
        <note>catalytic</note>
    </ligand>
</feature>
<evidence type="ECO:0000256" key="7">
    <source>
        <dbReference type="SAM" id="SignalP"/>
    </source>
</evidence>
<evidence type="ECO:0000256" key="5">
    <source>
        <dbReference type="ARBA" id="ARBA00022842"/>
    </source>
</evidence>
<comment type="cofactor">
    <cofactor evidence="1 6">
        <name>Mg(2+)</name>
        <dbReference type="ChEBI" id="CHEBI:18420"/>
    </cofactor>
</comment>
<evidence type="ECO:0000256" key="2">
    <source>
        <dbReference type="ARBA" id="ARBA00009759"/>
    </source>
</evidence>
<dbReference type="GO" id="GO:0008441">
    <property type="term" value="F:3'(2'),5'-bisphosphate nucleotidase activity"/>
    <property type="evidence" value="ECO:0007669"/>
    <property type="project" value="TreeGrafter"/>
</dbReference>
<feature type="chain" id="PRO_5030795349" description="3'(2'),5'-bisphosphate nucleotidase" evidence="7">
    <location>
        <begin position="26"/>
        <end position="418"/>
    </location>
</feature>
<sequence>MKNDNPWGTLLSLVFLVFFADGATAFSLHSQPRRVSSLNRLGQSPEDWGGEYAVEAKAAAEMVCAAVRQCLKVQESLAVARGEDSLGTGVSASAAKEGASDVKDDGTPVTAADFGIQGYVSLKVAELFPDDRFMGEEDATDLRADPALLETARGIAADLAGDSNLAAEEFLNAVDRGVEKDRGKGERVWILDPIDGTKGLITGKQYIVGLALTINGKAVVAVMGNPGVSPEVMVAVKGCGLRYWPAAEGGEGCLDPPRRIPGNWHQVNYDLTKLVPAGSGAMGWGSGSAGGSAVRRAGLDYPPYLLSRPMDLGSPLPFGPLCAPSEVCCGAQVKYFAVARGDVAGFIQFQEKLKSWDHAPGVLCVQESGGVALDGQGNEVVFSGREFNVDGGIVCVAAEAGDRVRQLFQACVRRQEEE</sequence>
<evidence type="ECO:0000313" key="8">
    <source>
        <dbReference type="EMBL" id="CAE0632327.1"/>
    </source>
</evidence>
<comment type="similarity">
    <text evidence="2">Belongs to the inositol monophosphatase superfamily.</text>
</comment>
<accession>A0A7S4D712</accession>
<evidence type="ECO:0000256" key="4">
    <source>
        <dbReference type="ARBA" id="ARBA00022801"/>
    </source>
</evidence>
<reference evidence="8" key="1">
    <citation type="submission" date="2021-01" db="EMBL/GenBank/DDBJ databases">
        <authorList>
            <person name="Corre E."/>
            <person name="Pelletier E."/>
            <person name="Niang G."/>
            <person name="Scheremetjew M."/>
            <person name="Finn R."/>
            <person name="Kale V."/>
            <person name="Holt S."/>
            <person name="Cochrane G."/>
            <person name="Meng A."/>
            <person name="Brown T."/>
            <person name="Cohen L."/>
        </authorList>
    </citation>
    <scope>NUCLEOTIDE SEQUENCE</scope>
    <source>
        <strain evidence="8">CCMP3107</strain>
    </source>
</reference>
<protein>
    <recommendedName>
        <fullName evidence="9">3'(2'),5'-bisphosphate nucleotidase</fullName>
    </recommendedName>
</protein>
<dbReference type="SUPFAM" id="SSF56655">
    <property type="entry name" value="Carbohydrate phosphatase"/>
    <property type="match status" value="1"/>
</dbReference>
<name>A0A7S4D712_HETAK</name>
<feature type="signal peptide" evidence="7">
    <location>
        <begin position="1"/>
        <end position="25"/>
    </location>
</feature>
<keyword evidence="5 6" id="KW-0460">Magnesium</keyword>